<dbReference type="Proteomes" id="UP000515297">
    <property type="component" value="Plasmid plas2"/>
</dbReference>
<geneLocation type="plasmid" evidence="2 3">
    <name>plas2</name>
</geneLocation>
<evidence type="ECO:0000313" key="3">
    <source>
        <dbReference type="Proteomes" id="UP000515297"/>
    </source>
</evidence>
<name>A0A7G6W161_9SPHN</name>
<protein>
    <submittedName>
        <fullName evidence="2">Uncharacterized protein</fullName>
    </submittedName>
</protein>
<keyword evidence="2" id="KW-0614">Plasmid</keyword>
<proteinExistence type="predicted"/>
<gene>
    <name evidence="2" type="ORF">H4O24_20085</name>
</gene>
<feature type="transmembrane region" description="Helical" evidence="1">
    <location>
        <begin position="128"/>
        <end position="148"/>
    </location>
</feature>
<evidence type="ECO:0000313" key="2">
    <source>
        <dbReference type="EMBL" id="QNE07726.1"/>
    </source>
</evidence>
<dbReference type="EMBL" id="CP060054">
    <property type="protein sequence ID" value="QNE07726.1"/>
    <property type="molecule type" value="Genomic_DNA"/>
</dbReference>
<reference evidence="2 3" key="1">
    <citation type="submission" date="2020-08" db="EMBL/GenBank/DDBJ databases">
        <authorList>
            <person name="Liu G."/>
            <person name="Sun C."/>
        </authorList>
    </citation>
    <scope>NUCLEOTIDE SEQUENCE [LARGE SCALE GENOMIC DNA]</scope>
    <source>
        <strain evidence="2 3">OT19</strain>
        <plasmid evidence="2 3">plas2</plasmid>
    </source>
</reference>
<sequence length="150" mass="16253">METHVRQAEPRCPFCADPLAFWPGGAPVSTCRSCRRPLVLVPASLVHRRYRVFSLVDLTRIVMLPLIGGAIVAFVLGRVLPDTFARIVALTLLVYGVLDVWDGTAGIESGRDRVRKHIRKDRAARRVSIGKTVLGGASIALGAIGLLITS</sequence>
<keyword evidence="1" id="KW-0472">Membrane</keyword>
<organism evidence="2 3">
    <name type="scientific">Croceicoccus marinus</name>
    <dbReference type="NCBI Taxonomy" id="450378"/>
    <lineage>
        <taxon>Bacteria</taxon>
        <taxon>Pseudomonadati</taxon>
        <taxon>Pseudomonadota</taxon>
        <taxon>Alphaproteobacteria</taxon>
        <taxon>Sphingomonadales</taxon>
        <taxon>Erythrobacteraceae</taxon>
        <taxon>Croceicoccus</taxon>
    </lineage>
</organism>
<dbReference type="AlphaFoldDB" id="A0A7G6W161"/>
<keyword evidence="1" id="KW-1133">Transmembrane helix</keyword>
<accession>A0A7G6W161</accession>
<keyword evidence="1" id="KW-0812">Transmembrane</keyword>
<evidence type="ECO:0000256" key="1">
    <source>
        <dbReference type="SAM" id="Phobius"/>
    </source>
</evidence>
<dbReference type="RefSeq" id="WP_185886161.1">
    <property type="nucleotide sequence ID" value="NZ_CP060054.1"/>
</dbReference>
<feature type="transmembrane region" description="Helical" evidence="1">
    <location>
        <begin position="58"/>
        <end position="77"/>
    </location>
</feature>
<feature type="transmembrane region" description="Helical" evidence="1">
    <location>
        <begin position="83"/>
        <end position="107"/>
    </location>
</feature>